<proteinExistence type="predicted"/>
<sequence>MDGLKARNSRHYYPYICEAYAHGLILQFARLDVKYKLLGFQKEARSSRDRTRNFQCRPETIRHLLTQDCQGRILNVVLPSRIRHQDARKQRTRYLRTTYLQNPGLEVAMPQS</sequence>
<protein>
    <submittedName>
        <fullName evidence="2">Uncharacterized protein</fullName>
    </submittedName>
</protein>
<evidence type="ECO:0000313" key="3">
    <source>
        <dbReference type="Proteomes" id="UP000499080"/>
    </source>
</evidence>
<keyword evidence="3" id="KW-1185">Reference proteome</keyword>
<accession>A0A4Y2HX80</accession>
<evidence type="ECO:0000313" key="2">
    <source>
        <dbReference type="EMBL" id="GBM69566.1"/>
    </source>
</evidence>
<comment type="caution">
    <text evidence="2">The sequence shown here is derived from an EMBL/GenBank/DDBJ whole genome shotgun (WGS) entry which is preliminary data.</text>
</comment>
<reference evidence="2 3" key="1">
    <citation type="journal article" date="2019" name="Sci. Rep.">
        <title>Orb-weaving spider Araneus ventricosus genome elucidates the spidroin gene catalogue.</title>
        <authorList>
            <person name="Kono N."/>
            <person name="Nakamura H."/>
            <person name="Ohtoshi R."/>
            <person name="Moran D.A.P."/>
            <person name="Shinohara A."/>
            <person name="Yoshida Y."/>
            <person name="Fujiwara M."/>
            <person name="Mori M."/>
            <person name="Tomita M."/>
            <person name="Arakawa K."/>
        </authorList>
    </citation>
    <scope>NUCLEOTIDE SEQUENCE [LARGE SCALE GENOMIC DNA]</scope>
</reference>
<evidence type="ECO:0000313" key="1">
    <source>
        <dbReference type="EMBL" id="GBM69546.1"/>
    </source>
</evidence>
<dbReference type="EMBL" id="BGPR01104397">
    <property type="protein sequence ID" value="GBM69546.1"/>
    <property type="molecule type" value="Genomic_DNA"/>
</dbReference>
<dbReference type="Proteomes" id="UP000499080">
    <property type="component" value="Unassembled WGS sequence"/>
</dbReference>
<gene>
    <name evidence="1" type="ORF">AVEN_264499_1</name>
    <name evidence="2" type="ORF">AVEN_72883_1</name>
</gene>
<dbReference type="AlphaFoldDB" id="A0A4Y2HX80"/>
<name>A0A4Y2HX80_ARAVE</name>
<organism evidence="2 3">
    <name type="scientific">Araneus ventricosus</name>
    <name type="common">Orbweaver spider</name>
    <name type="synonym">Epeira ventricosa</name>
    <dbReference type="NCBI Taxonomy" id="182803"/>
    <lineage>
        <taxon>Eukaryota</taxon>
        <taxon>Metazoa</taxon>
        <taxon>Ecdysozoa</taxon>
        <taxon>Arthropoda</taxon>
        <taxon>Chelicerata</taxon>
        <taxon>Arachnida</taxon>
        <taxon>Araneae</taxon>
        <taxon>Araneomorphae</taxon>
        <taxon>Entelegynae</taxon>
        <taxon>Araneoidea</taxon>
        <taxon>Araneidae</taxon>
        <taxon>Araneus</taxon>
    </lineage>
</organism>
<dbReference type="EMBL" id="BGPR01104402">
    <property type="protein sequence ID" value="GBM69566.1"/>
    <property type="molecule type" value="Genomic_DNA"/>
</dbReference>